<name>A0A3N4IRL3_ASCIM</name>
<dbReference type="InterPro" id="IPR011333">
    <property type="entry name" value="SKP1/BTB/POZ_sf"/>
</dbReference>
<reference evidence="2 3" key="1">
    <citation type="journal article" date="2018" name="Nat. Ecol. Evol.">
        <title>Pezizomycetes genomes reveal the molecular basis of ectomycorrhizal truffle lifestyle.</title>
        <authorList>
            <person name="Murat C."/>
            <person name="Payen T."/>
            <person name="Noel B."/>
            <person name="Kuo A."/>
            <person name="Morin E."/>
            <person name="Chen J."/>
            <person name="Kohler A."/>
            <person name="Krizsan K."/>
            <person name="Balestrini R."/>
            <person name="Da Silva C."/>
            <person name="Montanini B."/>
            <person name="Hainaut M."/>
            <person name="Levati E."/>
            <person name="Barry K.W."/>
            <person name="Belfiori B."/>
            <person name="Cichocki N."/>
            <person name="Clum A."/>
            <person name="Dockter R.B."/>
            <person name="Fauchery L."/>
            <person name="Guy J."/>
            <person name="Iotti M."/>
            <person name="Le Tacon F."/>
            <person name="Lindquist E.A."/>
            <person name="Lipzen A."/>
            <person name="Malagnac F."/>
            <person name="Mello A."/>
            <person name="Molinier V."/>
            <person name="Miyauchi S."/>
            <person name="Poulain J."/>
            <person name="Riccioni C."/>
            <person name="Rubini A."/>
            <person name="Sitrit Y."/>
            <person name="Splivallo R."/>
            <person name="Traeger S."/>
            <person name="Wang M."/>
            <person name="Zifcakova L."/>
            <person name="Wipf D."/>
            <person name="Zambonelli A."/>
            <person name="Paolocci F."/>
            <person name="Nowrousian M."/>
            <person name="Ottonello S."/>
            <person name="Baldrian P."/>
            <person name="Spatafora J.W."/>
            <person name="Henrissat B."/>
            <person name="Nagy L.G."/>
            <person name="Aury J.M."/>
            <person name="Wincker P."/>
            <person name="Grigoriev I.V."/>
            <person name="Bonfante P."/>
            <person name="Martin F.M."/>
        </authorList>
    </citation>
    <scope>NUCLEOTIDE SEQUENCE [LARGE SCALE GENOMIC DNA]</scope>
    <source>
        <strain evidence="2 3">RN42</strain>
    </source>
</reference>
<sequence>MKSVSASDDEWAFSDDGSSSRAASIPPKSPKNDEEDQEMSENEDGWTAPEGSEDWELDDDLVDPDDDDSSFFSEIAPSDAPSARLEAKEREKDVKGKGTGPKKSVVYEDFEDETPDIGIYCGPWRFLVHEEYIKRGSNLFNIVPKKDPSLYDERARYDIEGLDPTAFELVLHYIYTHEYSKRWLDDEFKVEDLWDEESVYGAAYAHAPHIYFLKESISFITPAPPTTNSFASSGGDGDDDDASSTNTVRLATSTTSTKRIPPAWLNVLVYHQACRYKVRGLKEECIHRFIHHASSEQLASRLTFSEAFTSLFETERDPLHRELRESVIKLCTKCTIEVMTSQTNKVAIQEIAWLLQRSTKYMRHENRSFARSQGVTSASNRSKEWEDEIQQQYSLALAIGISQETFAAPVVTPPPACGITKTETHTWRTPTLKEEGNTDTKTSIKPWNQANKVSWFPTGLEDEKTKIKEEQQQHEMKWGPPNSQTPFSILFARNAEQVGIKVENEDLYTQKARDEIKNEMDSGPVETQLDKYIKFLRSRDEGHIKKEEVEELVPPIYFAGQTTGEPSVRQLGTQPMQTDPDLYFKHILDTKSQHGESIGTSLSPAEQASQTTLVGQNEDTVDMGLDYRMDTRLNEFGAGPSNPEAKKNDWKGTAWEEGYIKEEDEMMK</sequence>
<dbReference type="Gene3D" id="3.30.710.10">
    <property type="entry name" value="Potassium Channel Kv1.1, Chain A"/>
    <property type="match status" value="1"/>
</dbReference>
<proteinExistence type="predicted"/>
<evidence type="ECO:0008006" key="4">
    <source>
        <dbReference type="Google" id="ProtNLM"/>
    </source>
</evidence>
<feature type="region of interest" description="Disordered" evidence="1">
    <location>
        <begin position="1"/>
        <end position="101"/>
    </location>
</feature>
<feature type="region of interest" description="Disordered" evidence="1">
    <location>
        <begin position="594"/>
        <end position="615"/>
    </location>
</feature>
<accession>A0A3N4IRL3</accession>
<feature type="region of interest" description="Disordered" evidence="1">
    <location>
        <begin position="633"/>
        <end position="668"/>
    </location>
</feature>
<dbReference type="SUPFAM" id="SSF54695">
    <property type="entry name" value="POZ domain"/>
    <property type="match status" value="1"/>
</dbReference>
<feature type="compositionally biased region" description="Acidic residues" evidence="1">
    <location>
        <begin position="51"/>
        <end position="69"/>
    </location>
</feature>
<evidence type="ECO:0000256" key="1">
    <source>
        <dbReference type="SAM" id="MobiDB-lite"/>
    </source>
</evidence>
<dbReference type="EMBL" id="ML119648">
    <property type="protein sequence ID" value="RPA86861.1"/>
    <property type="molecule type" value="Genomic_DNA"/>
</dbReference>
<feature type="compositionally biased region" description="Acidic residues" evidence="1">
    <location>
        <begin position="33"/>
        <end position="44"/>
    </location>
</feature>
<evidence type="ECO:0000313" key="3">
    <source>
        <dbReference type="Proteomes" id="UP000275078"/>
    </source>
</evidence>
<dbReference type="AlphaFoldDB" id="A0A3N4IRL3"/>
<protein>
    <recommendedName>
        <fullName evidence="4">BTB domain-containing protein</fullName>
    </recommendedName>
</protein>
<keyword evidence="3" id="KW-1185">Reference proteome</keyword>
<feature type="compositionally biased region" description="Basic and acidic residues" evidence="1">
    <location>
        <begin position="658"/>
        <end position="668"/>
    </location>
</feature>
<organism evidence="2 3">
    <name type="scientific">Ascobolus immersus RN42</name>
    <dbReference type="NCBI Taxonomy" id="1160509"/>
    <lineage>
        <taxon>Eukaryota</taxon>
        <taxon>Fungi</taxon>
        <taxon>Dikarya</taxon>
        <taxon>Ascomycota</taxon>
        <taxon>Pezizomycotina</taxon>
        <taxon>Pezizomycetes</taxon>
        <taxon>Pezizales</taxon>
        <taxon>Ascobolaceae</taxon>
        <taxon>Ascobolus</taxon>
    </lineage>
</organism>
<evidence type="ECO:0000313" key="2">
    <source>
        <dbReference type="EMBL" id="RPA86861.1"/>
    </source>
</evidence>
<gene>
    <name evidence="2" type="ORF">BJ508DRAFT_411031</name>
</gene>
<feature type="compositionally biased region" description="Basic and acidic residues" evidence="1">
    <location>
        <begin position="85"/>
        <end position="96"/>
    </location>
</feature>
<dbReference type="Proteomes" id="UP000275078">
    <property type="component" value="Unassembled WGS sequence"/>
</dbReference>
<feature type="compositionally biased region" description="Polar residues" evidence="1">
    <location>
        <begin position="598"/>
        <end position="615"/>
    </location>
</feature>